<dbReference type="InterPro" id="IPR050098">
    <property type="entry name" value="TFPI/VKTCI-like"/>
</dbReference>
<dbReference type="InterPro" id="IPR002223">
    <property type="entry name" value="Kunitz_BPTI"/>
</dbReference>
<evidence type="ECO:0000313" key="4">
    <source>
        <dbReference type="Proteomes" id="UP000736164"/>
    </source>
</evidence>
<proteinExistence type="predicted"/>
<feature type="domain" description="BPTI/Kunitz inhibitor" evidence="2">
    <location>
        <begin position="1"/>
        <end position="47"/>
    </location>
</feature>
<dbReference type="SUPFAM" id="SSF57362">
    <property type="entry name" value="BPTI-like"/>
    <property type="match status" value="3"/>
</dbReference>
<evidence type="ECO:0000256" key="1">
    <source>
        <dbReference type="ARBA" id="ARBA00023157"/>
    </source>
</evidence>
<gene>
    <name evidence="3" type="primary">Tfpi</name>
    <name evidence="3" type="ORF">GTO95_0004189</name>
</gene>
<dbReference type="AlphaFoldDB" id="A0A8J7P1H3"/>
<feature type="domain" description="BPTI/Kunitz inhibitor" evidence="2">
    <location>
        <begin position="66"/>
        <end position="116"/>
    </location>
</feature>
<dbReference type="GO" id="GO:0005615">
    <property type="term" value="C:extracellular space"/>
    <property type="evidence" value="ECO:0007669"/>
    <property type="project" value="TreeGrafter"/>
</dbReference>
<dbReference type="Gene3D" id="4.10.410.10">
    <property type="entry name" value="Pancreatic trypsin inhibitor Kunitz domain"/>
    <property type="match status" value="3"/>
</dbReference>
<dbReference type="SMART" id="SM00131">
    <property type="entry name" value="KU"/>
    <property type="match status" value="3"/>
</dbReference>
<protein>
    <submittedName>
        <fullName evidence="3">TFPI1 inhibitor</fullName>
    </submittedName>
</protein>
<comment type="caution">
    <text evidence="3">The sequence shown here is derived from an EMBL/GenBank/DDBJ whole genome shotgun (WGS) entry which is preliminary data.</text>
</comment>
<dbReference type="PROSITE" id="PS50279">
    <property type="entry name" value="BPTI_KUNITZ_2"/>
    <property type="match status" value="3"/>
</dbReference>
<dbReference type="FunFam" id="4.10.410.10:FF:000004">
    <property type="entry name" value="Tissue factor pathway inhibitor"/>
    <property type="match status" value="1"/>
</dbReference>
<name>A0A8J7P1H3_ATRSP</name>
<dbReference type="PANTHER" id="PTHR10083:SF377">
    <property type="entry name" value="TISSUE FACTOR PATHWAY INHIBITOR"/>
    <property type="match status" value="1"/>
</dbReference>
<dbReference type="GO" id="GO:0004867">
    <property type="term" value="F:serine-type endopeptidase inhibitor activity"/>
    <property type="evidence" value="ECO:0007669"/>
    <property type="project" value="InterPro"/>
</dbReference>
<accession>A0A8J7P1H3</accession>
<dbReference type="InterPro" id="IPR036880">
    <property type="entry name" value="Kunitz_BPTI_sf"/>
</dbReference>
<dbReference type="InterPro" id="IPR020901">
    <property type="entry name" value="Prtase_inh_Kunz-CS"/>
</dbReference>
<feature type="non-terminal residue" evidence="3">
    <location>
        <position position="1"/>
    </location>
</feature>
<evidence type="ECO:0000313" key="3">
    <source>
        <dbReference type="EMBL" id="MBN3321556.1"/>
    </source>
</evidence>
<dbReference type="EMBL" id="JAAWVO010055711">
    <property type="protein sequence ID" value="MBN3321556.1"/>
    <property type="molecule type" value="Genomic_DNA"/>
</dbReference>
<dbReference type="Proteomes" id="UP000736164">
    <property type="component" value="Unassembled WGS sequence"/>
</dbReference>
<feature type="domain" description="BPTI/Kunitz inhibitor" evidence="2">
    <location>
        <begin position="286"/>
        <end position="336"/>
    </location>
</feature>
<dbReference type="FunFam" id="4.10.410.10:FF:000020">
    <property type="entry name" value="Collagen, type VI, alpha 3"/>
    <property type="match status" value="1"/>
</dbReference>
<dbReference type="PRINTS" id="PR00759">
    <property type="entry name" value="BASICPTASE"/>
</dbReference>
<keyword evidence="1" id="KW-1015">Disulfide bond</keyword>
<keyword evidence="4" id="KW-1185">Reference proteome</keyword>
<feature type="non-terminal residue" evidence="3">
    <location>
        <position position="340"/>
    </location>
</feature>
<reference evidence="3" key="1">
    <citation type="journal article" date="2021" name="Cell">
        <title>Tracing the genetic footprints of vertebrate landing in non-teleost ray-finned fishes.</title>
        <authorList>
            <person name="Bi X."/>
            <person name="Wang K."/>
            <person name="Yang L."/>
            <person name="Pan H."/>
            <person name="Jiang H."/>
            <person name="Wei Q."/>
            <person name="Fang M."/>
            <person name="Yu H."/>
            <person name="Zhu C."/>
            <person name="Cai Y."/>
            <person name="He Y."/>
            <person name="Gan X."/>
            <person name="Zeng H."/>
            <person name="Yu D."/>
            <person name="Zhu Y."/>
            <person name="Jiang H."/>
            <person name="Qiu Q."/>
            <person name="Yang H."/>
            <person name="Zhang Y.E."/>
            <person name="Wang W."/>
            <person name="Zhu M."/>
            <person name="He S."/>
            <person name="Zhang G."/>
        </authorList>
    </citation>
    <scope>NUCLEOTIDE SEQUENCE</scope>
    <source>
        <strain evidence="3">Allg_001</strain>
    </source>
</reference>
<organism evidence="3 4">
    <name type="scientific">Atractosteus spatula</name>
    <name type="common">Alligator gar</name>
    <name type="synonym">Lepisosteus spatula</name>
    <dbReference type="NCBI Taxonomy" id="7917"/>
    <lineage>
        <taxon>Eukaryota</taxon>
        <taxon>Metazoa</taxon>
        <taxon>Chordata</taxon>
        <taxon>Craniata</taxon>
        <taxon>Vertebrata</taxon>
        <taxon>Euteleostomi</taxon>
        <taxon>Actinopterygii</taxon>
        <taxon>Neopterygii</taxon>
        <taxon>Holostei</taxon>
        <taxon>Semionotiformes</taxon>
        <taxon>Lepisosteidae</taxon>
        <taxon>Atractosteus</taxon>
    </lineage>
</organism>
<dbReference type="PROSITE" id="PS00280">
    <property type="entry name" value="BPTI_KUNITZ_1"/>
    <property type="match status" value="2"/>
</dbReference>
<sequence length="340" mass="38927">MDEGPCKASKLSFYFNVNTHKCETFLYGGCLGNANNFETLAECEEKCLVTHNLFSFPLCLAGKNPCHLEEEPGPCRGVFTRYFFNSSAQKCDRMIYGGCFGNANNFKTLKDCQATCHKKKPHTVEDSDKHTDTKPNIIPVIYFDIQAYRCIVSFPRLHDFDREFFCIRLLALVEYIEVRNINDRILTISLLTGEKMRLLGLTTTVYCTEGTGSSQYLHISPKENMLSSNEKPLKHERVFQQCCERKTLGQCHTDINLLHKSDLTTVNSSSPELDSRRADLDRPDFCWSRPDRGTCDGSMKRYFFNPKKMRCHAFRYSGCGGNKNNFVSKEDCRKTCMKGI</sequence>
<dbReference type="Pfam" id="PF00014">
    <property type="entry name" value="Kunitz_BPTI"/>
    <property type="match status" value="3"/>
</dbReference>
<dbReference type="PANTHER" id="PTHR10083">
    <property type="entry name" value="KUNITZ-TYPE PROTEASE INHIBITOR-RELATED"/>
    <property type="match status" value="1"/>
</dbReference>
<evidence type="ECO:0000259" key="2">
    <source>
        <dbReference type="PROSITE" id="PS50279"/>
    </source>
</evidence>